<keyword evidence="2" id="KW-1185">Reference proteome</keyword>
<proteinExistence type="predicted"/>
<dbReference type="AlphaFoldDB" id="A0A4C1UZS5"/>
<sequence length="95" mass="10110">MSVPVAQSSLLSLYSPFCQLTLPAIGTFPHLSNPMQEAADAAVTSLGSRVSMDGGDHLLSDGSSAYLPFAKAIKKMASELSMPRFNCREIPVYTS</sequence>
<gene>
    <name evidence="1" type="ORF">EVAR_21021_1</name>
</gene>
<dbReference type="EMBL" id="BGZK01000254">
    <property type="protein sequence ID" value="GBP31988.1"/>
    <property type="molecule type" value="Genomic_DNA"/>
</dbReference>
<evidence type="ECO:0000313" key="1">
    <source>
        <dbReference type="EMBL" id="GBP31988.1"/>
    </source>
</evidence>
<evidence type="ECO:0000313" key="2">
    <source>
        <dbReference type="Proteomes" id="UP000299102"/>
    </source>
</evidence>
<organism evidence="1 2">
    <name type="scientific">Eumeta variegata</name>
    <name type="common">Bagworm moth</name>
    <name type="synonym">Eumeta japonica</name>
    <dbReference type="NCBI Taxonomy" id="151549"/>
    <lineage>
        <taxon>Eukaryota</taxon>
        <taxon>Metazoa</taxon>
        <taxon>Ecdysozoa</taxon>
        <taxon>Arthropoda</taxon>
        <taxon>Hexapoda</taxon>
        <taxon>Insecta</taxon>
        <taxon>Pterygota</taxon>
        <taxon>Neoptera</taxon>
        <taxon>Endopterygota</taxon>
        <taxon>Lepidoptera</taxon>
        <taxon>Glossata</taxon>
        <taxon>Ditrysia</taxon>
        <taxon>Tineoidea</taxon>
        <taxon>Psychidae</taxon>
        <taxon>Oiketicinae</taxon>
        <taxon>Eumeta</taxon>
    </lineage>
</organism>
<comment type="caution">
    <text evidence="1">The sequence shown here is derived from an EMBL/GenBank/DDBJ whole genome shotgun (WGS) entry which is preliminary data.</text>
</comment>
<reference evidence="1 2" key="1">
    <citation type="journal article" date="2019" name="Commun. Biol.">
        <title>The bagworm genome reveals a unique fibroin gene that provides high tensile strength.</title>
        <authorList>
            <person name="Kono N."/>
            <person name="Nakamura H."/>
            <person name="Ohtoshi R."/>
            <person name="Tomita M."/>
            <person name="Numata K."/>
            <person name="Arakawa K."/>
        </authorList>
    </citation>
    <scope>NUCLEOTIDE SEQUENCE [LARGE SCALE GENOMIC DNA]</scope>
</reference>
<dbReference type="Proteomes" id="UP000299102">
    <property type="component" value="Unassembled WGS sequence"/>
</dbReference>
<name>A0A4C1UZS5_EUMVA</name>
<protein>
    <submittedName>
        <fullName evidence="1">Uncharacterized protein</fullName>
    </submittedName>
</protein>
<accession>A0A4C1UZS5</accession>